<proteinExistence type="predicted"/>
<name>A0A2P5P8D5_9CHLR</name>
<dbReference type="OrthoDB" id="162236at2"/>
<comment type="caution">
    <text evidence="1">The sequence shown here is derived from an EMBL/GenBank/DDBJ whole genome shotgun (WGS) entry which is preliminary data.</text>
</comment>
<sequence length="106" mass="11838">MTVSYKGGVAKLFAKDIDKPVADARYQMMMTRGTRFTPGKWWGDFSTSKELKTLGEFIMEFEDGARGEIFVYASGTSSAKNSRFQYTFNGRGKLGGLRGRGMAPER</sequence>
<gene>
    <name evidence="1" type="ORF">JP09_001365</name>
</gene>
<evidence type="ECO:0000313" key="1">
    <source>
        <dbReference type="EMBL" id="PPD58563.1"/>
    </source>
</evidence>
<dbReference type="Proteomes" id="UP000235653">
    <property type="component" value="Unassembled WGS sequence"/>
</dbReference>
<evidence type="ECO:0000313" key="2">
    <source>
        <dbReference type="Proteomes" id="UP000235653"/>
    </source>
</evidence>
<dbReference type="EMBL" id="JQAN02000006">
    <property type="protein sequence ID" value="PPD58563.1"/>
    <property type="molecule type" value="Genomic_DNA"/>
</dbReference>
<reference evidence="1 2" key="1">
    <citation type="journal article" date="2017" name="ISME J.">
        <title>Grape pomace compost harbors organohalide-respiring Dehalogenimonas species with novel reductive dehalogenase genes.</title>
        <authorList>
            <person name="Yang Y."/>
            <person name="Higgins S.A."/>
            <person name="Yan J."/>
            <person name="Simsir B."/>
            <person name="Chourey K."/>
            <person name="Iyer R."/>
            <person name="Hettich R.L."/>
            <person name="Baldwin B."/>
            <person name="Ogles D.M."/>
            <person name="Loffler F.E."/>
        </authorList>
    </citation>
    <scope>NUCLEOTIDE SEQUENCE [LARGE SCALE GENOMIC DNA]</scope>
    <source>
        <strain evidence="1 2">GP</strain>
    </source>
</reference>
<organism evidence="1 2">
    <name type="scientific">Dehalogenimonas etheniformans</name>
    <dbReference type="NCBI Taxonomy" id="1536648"/>
    <lineage>
        <taxon>Bacteria</taxon>
        <taxon>Bacillati</taxon>
        <taxon>Chloroflexota</taxon>
        <taxon>Dehalococcoidia</taxon>
        <taxon>Dehalococcoidales</taxon>
        <taxon>Dehalococcoidaceae</taxon>
        <taxon>Dehalogenimonas</taxon>
    </lineage>
</organism>
<keyword evidence="2" id="KW-1185">Reference proteome</keyword>
<dbReference type="RefSeq" id="WP_102330047.1">
    <property type="nucleotide sequence ID" value="NZ_CP058566.2"/>
</dbReference>
<protein>
    <submittedName>
        <fullName evidence="1">Uncharacterized protein</fullName>
    </submittedName>
</protein>
<dbReference type="AlphaFoldDB" id="A0A2P5P8D5"/>
<accession>A0A2P5P8D5</accession>